<evidence type="ECO:0000313" key="2">
    <source>
        <dbReference type="EMBL" id="EDO36882.1"/>
    </source>
</evidence>
<dbReference type="AlphaFoldDB" id="A7SHF5"/>
<dbReference type="PANTHER" id="PTHR28457">
    <property type="entry name" value="COILED-COIL DOMAIN-CONTAINING PROTEIN 189"/>
    <property type="match status" value="1"/>
</dbReference>
<feature type="region of interest" description="Disordered" evidence="1">
    <location>
        <begin position="1"/>
        <end position="39"/>
    </location>
</feature>
<feature type="region of interest" description="Disordered" evidence="1">
    <location>
        <begin position="226"/>
        <end position="251"/>
    </location>
</feature>
<protein>
    <recommendedName>
        <fullName evidence="4">Ciliary-associated calcium-binding coiled-coil protein 1</fullName>
    </recommendedName>
</protein>
<dbReference type="InParanoid" id="A7SHF5"/>
<evidence type="ECO:0000313" key="3">
    <source>
        <dbReference type="Proteomes" id="UP000001593"/>
    </source>
</evidence>
<dbReference type="InterPro" id="IPR032727">
    <property type="entry name" value="CLAMP"/>
</dbReference>
<dbReference type="KEGG" id="nve:5508373"/>
<organism evidence="2 3">
    <name type="scientific">Nematostella vectensis</name>
    <name type="common">Starlet sea anemone</name>
    <dbReference type="NCBI Taxonomy" id="45351"/>
    <lineage>
        <taxon>Eukaryota</taxon>
        <taxon>Metazoa</taxon>
        <taxon>Cnidaria</taxon>
        <taxon>Anthozoa</taxon>
        <taxon>Hexacorallia</taxon>
        <taxon>Actiniaria</taxon>
        <taxon>Edwardsiidae</taxon>
        <taxon>Nematostella</taxon>
    </lineage>
</organism>
<dbReference type="OMA" id="LEDNIKW"/>
<sequence>MAEPKKSRSAIRVKSSDRKKSAKQGDNKGRRSSQEEEEVKESLAWKVLSEEQTLSLKELTVTELEAKMAEILGIENYHISLPEACVLDYYVSGFWFTKEQNFNTQQCSAFVTVLKILLENIKEKQLSLVESLKEFRNLLVGIGVENCSKTGGLECFDVSQAKLITDYFTESLFKHYKLYKFLFTQEPEEEVTNTELTIEVPPLACVPFPPPLDEGMTEEVWRAYIMTPPPSPQPEKETEEEEGKAGSSGISAANKEVAENILASLKPEDIKTIVKRAAEDTFGSFKLEVETKLKERESNYIAKIGGKAK</sequence>
<dbReference type="eggNOG" id="ENOG502RTDR">
    <property type="taxonomic scope" value="Eukaryota"/>
</dbReference>
<evidence type="ECO:0000256" key="1">
    <source>
        <dbReference type="SAM" id="MobiDB-lite"/>
    </source>
</evidence>
<accession>A7SHF5</accession>
<evidence type="ECO:0008006" key="4">
    <source>
        <dbReference type="Google" id="ProtNLM"/>
    </source>
</evidence>
<dbReference type="PhylomeDB" id="A7SHF5"/>
<reference evidence="2 3" key="1">
    <citation type="journal article" date="2007" name="Science">
        <title>Sea anemone genome reveals ancestral eumetazoan gene repertoire and genomic organization.</title>
        <authorList>
            <person name="Putnam N.H."/>
            <person name="Srivastava M."/>
            <person name="Hellsten U."/>
            <person name="Dirks B."/>
            <person name="Chapman J."/>
            <person name="Salamov A."/>
            <person name="Terry A."/>
            <person name="Shapiro H."/>
            <person name="Lindquist E."/>
            <person name="Kapitonov V.V."/>
            <person name="Jurka J."/>
            <person name="Genikhovich G."/>
            <person name="Grigoriev I.V."/>
            <person name="Lucas S.M."/>
            <person name="Steele R.E."/>
            <person name="Finnerty J.R."/>
            <person name="Technau U."/>
            <person name="Martindale M.Q."/>
            <person name="Rokhsar D.S."/>
        </authorList>
    </citation>
    <scope>NUCLEOTIDE SEQUENCE [LARGE SCALE GENOMIC DNA]</scope>
    <source>
        <strain evidence="3">CH2 X CH6</strain>
    </source>
</reference>
<proteinExistence type="predicted"/>
<dbReference type="HOGENOM" id="CLU_078810_0_0_1"/>
<dbReference type="OrthoDB" id="2126027at2759"/>
<dbReference type="EMBL" id="DS469659">
    <property type="protein sequence ID" value="EDO36882.1"/>
    <property type="molecule type" value="Genomic_DNA"/>
</dbReference>
<dbReference type="Pfam" id="PF14769">
    <property type="entry name" value="CLAMP"/>
    <property type="match status" value="1"/>
</dbReference>
<feature type="compositionally biased region" description="Basic and acidic residues" evidence="1">
    <location>
        <begin position="14"/>
        <end position="34"/>
    </location>
</feature>
<dbReference type="PANTHER" id="PTHR28457:SF3">
    <property type="entry name" value="CILIARY-ASSOCIATED CALCIUM-BINDING COILED-COIL PROTEIN 1"/>
    <property type="match status" value="1"/>
</dbReference>
<name>A7SHF5_NEMVE</name>
<keyword evidence="3" id="KW-1185">Reference proteome</keyword>
<dbReference type="Proteomes" id="UP000001593">
    <property type="component" value="Unassembled WGS sequence"/>
</dbReference>
<dbReference type="STRING" id="45351.A7SHF5"/>
<gene>
    <name evidence="2" type="ORF">NEMVEDRAFT_v1g245293</name>
</gene>